<dbReference type="GO" id="GO:0005856">
    <property type="term" value="C:cytoskeleton"/>
    <property type="evidence" value="ECO:0007669"/>
    <property type="project" value="UniProtKB-SubCell"/>
</dbReference>
<keyword evidence="4" id="KW-0963">Cytoplasm</keyword>
<evidence type="ECO:0000313" key="11">
    <source>
        <dbReference type="EMBL" id="CAH1396423.1"/>
    </source>
</evidence>
<dbReference type="InterPro" id="IPR038023">
    <property type="entry name" value="VASP_sf"/>
</dbReference>
<feature type="compositionally biased region" description="Gly residues" evidence="9">
    <location>
        <begin position="293"/>
        <end position="305"/>
    </location>
</feature>
<protein>
    <recommendedName>
        <fullName evidence="10">WH1 domain-containing protein</fullName>
    </recommendedName>
</protein>
<comment type="similarity">
    <text evidence="3">Belongs to the Ena/VASP family.</text>
</comment>
<accession>A0A9P0H6Q1</accession>
<keyword evidence="7" id="KW-0206">Cytoskeleton</keyword>
<dbReference type="Proteomes" id="UP001152798">
    <property type="component" value="Chromosome 3"/>
</dbReference>
<dbReference type="PANTHER" id="PTHR11202">
    <property type="entry name" value="SPROUTY-RELATED, EVH1 DOMAIN-CONTAINING PROTEIN FAMILY MEMBER"/>
    <property type="match status" value="1"/>
</dbReference>
<evidence type="ECO:0000256" key="9">
    <source>
        <dbReference type="SAM" id="MobiDB-lite"/>
    </source>
</evidence>
<keyword evidence="8" id="KW-0966">Cell projection</keyword>
<feature type="compositionally biased region" description="Pro residues" evidence="9">
    <location>
        <begin position="215"/>
        <end position="247"/>
    </location>
</feature>
<dbReference type="Gene3D" id="1.20.5.1160">
    <property type="entry name" value="Vasodilator-stimulated phosphoprotein"/>
    <property type="match status" value="1"/>
</dbReference>
<dbReference type="SUPFAM" id="SSF50729">
    <property type="entry name" value="PH domain-like"/>
    <property type="match status" value="1"/>
</dbReference>
<keyword evidence="12" id="KW-1185">Reference proteome</keyword>
<feature type="region of interest" description="Disordered" evidence="9">
    <location>
        <begin position="183"/>
        <end position="370"/>
    </location>
</feature>
<dbReference type="Pfam" id="PF00568">
    <property type="entry name" value="WH1"/>
    <property type="match status" value="1"/>
</dbReference>
<dbReference type="GO" id="GO:0030027">
    <property type="term" value="C:lamellipodium"/>
    <property type="evidence" value="ECO:0007669"/>
    <property type="project" value="UniProtKB-SubCell"/>
</dbReference>
<evidence type="ECO:0000256" key="3">
    <source>
        <dbReference type="ARBA" id="ARBA00009785"/>
    </source>
</evidence>
<gene>
    <name evidence="11" type="ORF">NEZAVI_LOCUS6495</name>
</gene>
<dbReference type="Pfam" id="PF08776">
    <property type="entry name" value="VASP_tetra"/>
    <property type="match status" value="1"/>
</dbReference>
<evidence type="ECO:0000259" key="10">
    <source>
        <dbReference type="PROSITE" id="PS50229"/>
    </source>
</evidence>
<evidence type="ECO:0000256" key="1">
    <source>
        <dbReference type="ARBA" id="ARBA00004245"/>
    </source>
</evidence>
<sequence>MVYDDTNKKWIPSGSSSGLSKVHIFQNITTNSFRVVARKLNDHEVVINCIIVKGLKYNQATNTFHQWRDQKQVYGLNFSSREDADGFARAMTHALDVLNSNSLPRPAPTTITPQPQSHYQQANGQYEEDMGYSQMIQRPTIYHQVTPAEQPRIDINMPITINTNQHSRTMTREDVAIIQERRMSQQSQISNNGNISTPPVPPAPAGGHHRTSSAPPAPQPPPMSVAPPPPPAPPSMAPPPPPPPPQPAMSRSSSTDGQDTSSLAAQLQSARLRRSNKQSAENSGSSTSSSGSGNYGTLGRGGGGMASMMDEMAKTLARRRAAAERKETDPIPPQEPDYGTAERKQWGGNKAGVGNGLEASPKPGRKQLASSEECLPKVNGETLGDLEALKQDLLREVRREINKAKLEIIEGQAGISLIHYNSLLRGRPDDCSTKKTGSVPVKTIIPRIVLTPGVKTSVTPAARNSLPRIITSYSIRSVVNQRSPSEPALSQKSTRR</sequence>
<dbReference type="SMART" id="SM00461">
    <property type="entry name" value="WH1"/>
    <property type="match status" value="1"/>
</dbReference>
<evidence type="ECO:0000256" key="5">
    <source>
        <dbReference type="ARBA" id="ARBA00023036"/>
    </source>
</evidence>
<dbReference type="InterPro" id="IPR011993">
    <property type="entry name" value="PH-like_dom_sf"/>
</dbReference>
<dbReference type="GO" id="GO:0003779">
    <property type="term" value="F:actin binding"/>
    <property type="evidence" value="ECO:0007669"/>
    <property type="project" value="UniProtKB-KW"/>
</dbReference>
<dbReference type="GO" id="GO:0005737">
    <property type="term" value="C:cytoplasm"/>
    <property type="evidence" value="ECO:0007669"/>
    <property type="project" value="UniProtKB-ARBA"/>
</dbReference>
<dbReference type="SUPFAM" id="SSF118370">
    <property type="entry name" value="Vasodilator-stimulated phosphoprotein, VASP, tetramerisation domain"/>
    <property type="match status" value="1"/>
</dbReference>
<dbReference type="OrthoDB" id="31170at2759"/>
<feature type="region of interest" description="Disordered" evidence="9">
    <location>
        <begin position="99"/>
        <end position="121"/>
    </location>
</feature>
<feature type="compositionally biased region" description="Low complexity" evidence="9">
    <location>
        <begin position="283"/>
        <end position="292"/>
    </location>
</feature>
<dbReference type="InterPro" id="IPR000697">
    <property type="entry name" value="WH1/EVH1_dom"/>
</dbReference>
<dbReference type="Gene3D" id="2.30.29.30">
    <property type="entry name" value="Pleckstrin-homology domain (PH domain)/Phosphotyrosine-binding domain (PTB)"/>
    <property type="match status" value="1"/>
</dbReference>
<dbReference type="CDD" id="cd01207">
    <property type="entry name" value="EVH1_Ena_VASP-like"/>
    <property type="match status" value="1"/>
</dbReference>
<name>A0A9P0H6Q1_NEZVI</name>
<keyword evidence="6" id="KW-0009">Actin-binding</keyword>
<dbReference type="PROSITE" id="PS50229">
    <property type="entry name" value="WH1"/>
    <property type="match status" value="1"/>
</dbReference>
<organism evidence="11 12">
    <name type="scientific">Nezara viridula</name>
    <name type="common">Southern green stink bug</name>
    <name type="synonym">Cimex viridulus</name>
    <dbReference type="NCBI Taxonomy" id="85310"/>
    <lineage>
        <taxon>Eukaryota</taxon>
        <taxon>Metazoa</taxon>
        <taxon>Ecdysozoa</taxon>
        <taxon>Arthropoda</taxon>
        <taxon>Hexapoda</taxon>
        <taxon>Insecta</taxon>
        <taxon>Pterygota</taxon>
        <taxon>Neoptera</taxon>
        <taxon>Paraneoptera</taxon>
        <taxon>Hemiptera</taxon>
        <taxon>Heteroptera</taxon>
        <taxon>Panheteroptera</taxon>
        <taxon>Pentatomomorpha</taxon>
        <taxon>Pentatomoidea</taxon>
        <taxon>Pentatomidae</taxon>
        <taxon>Pentatominae</taxon>
        <taxon>Nezara</taxon>
    </lineage>
</organism>
<evidence type="ECO:0000256" key="7">
    <source>
        <dbReference type="ARBA" id="ARBA00023212"/>
    </source>
</evidence>
<evidence type="ECO:0000313" key="12">
    <source>
        <dbReference type="Proteomes" id="UP001152798"/>
    </source>
</evidence>
<comment type="subcellular location">
    <subcellularLocation>
        <location evidence="2">Cell projection</location>
        <location evidence="2">Lamellipodium</location>
    </subcellularLocation>
    <subcellularLocation>
        <location evidence="1">Cytoplasm</location>
        <location evidence="1">Cytoskeleton</location>
    </subcellularLocation>
</comment>
<proteinExistence type="inferred from homology"/>
<dbReference type="GO" id="GO:0017124">
    <property type="term" value="F:SH3 domain binding"/>
    <property type="evidence" value="ECO:0007669"/>
    <property type="project" value="UniProtKB-KW"/>
</dbReference>
<dbReference type="InterPro" id="IPR014885">
    <property type="entry name" value="VASP_tetra"/>
</dbReference>
<dbReference type="PANTHER" id="PTHR11202:SF22">
    <property type="entry name" value="PROTEIN ENABLED"/>
    <property type="match status" value="1"/>
</dbReference>
<feature type="compositionally biased region" description="Polar residues" evidence="9">
    <location>
        <begin position="184"/>
        <end position="197"/>
    </location>
</feature>
<keyword evidence="5" id="KW-0729">SH3-binding</keyword>
<evidence type="ECO:0000256" key="8">
    <source>
        <dbReference type="ARBA" id="ARBA00023273"/>
    </source>
</evidence>
<feature type="compositionally biased region" description="Polar residues" evidence="9">
    <location>
        <begin position="255"/>
        <end position="269"/>
    </location>
</feature>
<dbReference type="AlphaFoldDB" id="A0A9P0H6Q1"/>
<dbReference type="PRINTS" id="PR01217">
    <property type="entry name" value="PRICHEXTENSN"/>
</dbReference>
<dbReference type="EMBL" id="OV725079">
    <property type="protein sequence ID" value="CAH1396423.1"/>
    <property type="molecule type" value="Genomic_DNA"/>
</dbReference>
<evidence type="ECO:0000256" key="4">
    <source>
        <dbReference type="ARBA" id="ARBA00022490"/>
    </source>
</evidence>
<evidence type="ECO:0000256" key="2">
    <source>
        <dbReference type="ARBA" id="ARBA00004510"/>
    </source>
</evidence>
<feature type="domain" description="WH1" evidence="10">
    <location>
        <begin position="1"/>
        <end position="98"/>
    </location>
</feature>
<evidence type="ECO:0000256" key="6">
    <source>
        <dbReference type="ARBA" id="ARBA00023203"/>
    </source>
</evidence>
<reference evidence="11" key="1">
    <citation type="submission" date="2022-01" db="EMBL/GenBank/DDBJ databases">
        <authorList>
            <person name="King R."/>
        </authorList>
    </citation>
    <scope>NUCLEOTIDE SEQUENCE</scope>
</reference>